<protein>
    <submittedName>
        <fullName evidence="1">Uncharacterized protein</fullName>
    </submittedName>
</protein>
<evidence type="ECO:0000313" key="2">
    <source>
        <dbReference type="Proteomes" id="UP000053105"/>
    </source>
</evidence>
<dbReference type="OrthoDB" id="7607521at2759"/>
<dbReference type="AlphaFoldDB" id="A0A0M9A9J7"/>
<proteinExistence type="predicted"/>
<keyword evidence="2" id="KW-1185">Reference proteome</keyword>
<dbReference type="Proteomes" id="UP000053105">
    <property type="component" value="Unassembled WGS sequence"/>
</dbReference>
<evidence type="ECO:0000313" key="1">
    <source>
        <dbReference type="EMBL" id="KOX80015.1"/>
    </source>
</evidence>
<reference evidence="1 2" key="1">
    <citation type="submission" date="2015-07" db="EMBL/GenBank/DDBJ databases">
        <title>The genome of Melipona quadrifasciata.</title>
        <authorList>
            <person name="Pan H."/>
            <person name="Kapheim K."/>
        </authorList>
    </citation>
    <scope>NUCLEOTIDE SEQUENCE [LARGE SCALE GENOMIC DNA]</scope>
    <source>
        <strain evidence="1">0111107301</strain>
        <tissue evidence="1">Whole body</tissue>
    </source>
</reference>
<organism evidence="1 2">
    <name type="scientific">Melipona quadrifasciata</name>
    <dbReference type="NCBI Taxonomy" id="166423"/>
    <lineage>
        <taxon>Eukaryota</taxon>
        <taxon>Metazoa</taxon>
        <taxon>Ecdysozoa</taxon>
        <taxon>Arthropoda</taxon>
        <taxon>Hexapoda</taxon>
        <taxon>Insecta</taxon>
        <taxon>Pterygota</taxon>
        <taxon>Neoptera</taxon>
        <taxon>Endopterygota</taxon>
        <taxon>Hymenoptera</taxon>
        <taxon>Apocrita</taxon>
        <taxon>Aculeata</taxon>
        <taxon>Apoidea</taxon>
        <taxon>Anthophila</taxon>
        <taxon>Apidae</taxon>
        <taxon>Melipona</taxon>
    </lineage>
</organism>
<accession>A0A0M9A9J7</accession>
<dbReference type="EMBL" id="KQ435709">
    <property type="protein sequence ID" value="KOX80015.1"/>
    <property type="molecule type" value="Genomic_DNA"/>
</dbReference>
<sequence>METMRKLACIGTDLDAAAEGVRDMNTKSCKNKRIRIRSISDNRSKESLLDFDSDKYHPIIFIQRRISIVDSDDEFSVMKNNSVHRRHALISQPYIGDIRVKRSWDTVGVRESNMRSPNISESSSSSAVLKQKNARAIETKDVVFPSSPRIMNDSVDFEETPEAITTEIVNITNELNFDVNNDDIDELMQELIRNLVK</sequence>
<gene>
    <name evidence="1" type="ORF">WN51_06427</name>
</gene>
<name>A0A0M9A9J7_9HYME</name>